<dbReference type="CDD" id="cd04821">
    <property type="entry name" value="PA_M28_1_2"/>
    <property type="match status" value="1"/>
</dbReference>
<dbReference type="KEGG" id="fes:HER31_08655"/>
<dbReference type="FunFam" id="3.40.630.10:FF:000088">
    <property type="entry name" value="Peptidase M20"/>
    <property type="match status" value="1"/>
</dbReference>
<reference evidence="9 10" key="1">
    <citation type="submission" date="2020-04" db="EMBL/GenBank/DDBJ databases">
        <title>Ferrimonas sp. S7 isolated from sea water.</title>
        <authorList>
            <person name="Bae S.S."/>
            <person name="Baek K."/>
        </authorList>
    </citation>
    <scope>NUCLEOTIDE SEQUENCE [LARGE SCALE GENOMIC DNA]</scope>
    <source>
        <strain evidence="9 10">S7</strain>
    </source>
</reference>
<dbReference type="GO" id="GO:0006508">
    <property type="term" value="P:proteolysis"/>
    <property type="evidence" value="ECO:0007669"/>
    <property type="project" value="UniProtKB-KW"/>
</dbReference>
<keyword evidence="3" id="KW-0479">Metal-binding</keyword>
<evidence type="ECO:0000256" key="3">
    <source>
        <dbReference type="ARBA" id="ARBA00022723"/>
    </source>
</evidence>
<dbReference type="Pfam" id="PF04389">
    <property type="entry name" value="Peptidase_M28"/>
    <property type="match status" value="1"/>
</dbReference>
<dbReference type="PANTHER" id="PTHR12147:SF56">
    <property type="entry name" value="AMINOPEPTIDASE YDR415C-RELATED"/>
    <property type="match status" value="1"/>
</dbReference>
<feature type="chain" id="PRO_5026100262" evidence="7">
    <location>
        <begin position="23"/>
        <end position="531"/>
    </location>
</feature>
<dbReference type="SUPFAM" id="SSF52025">
    <property type="entry name" value="PA domain"/>
    <property type="match status" value="1"/>
</dbReference>
<dbReference type="InterPro" id="IPR045175">
    <property type="entry name" value="M28_fam"/>
</dbReference>
<protein>
    <submittedName>
        <fullName evidence="9">M28 family peptidase</fullName>
    </submittedName>
</protein>
<feature type="domain" description="Peptidase M28" evidence="8">
    <location>
        <begin position="290"/>
        <end position="502"/>
    </location>
</feature>
<dbReference type="RefSeq" id="WP_168663235.1">
    <property type="nucleotide sequence ID" value="NZ_CP051180.1"/>
</dbReference>
<dbReference type="GO" id="GO:0008235">
    <property type="term" value="F:metalloexopeptidase activity"/>
    <property type="evidence" value="ECO:0007669"/>
    <property type="project" value="InterPro"/>
</dbReference>
<dbReference type="EMBL" id="CP051180">
    <property type="protein sequence ID" value="QIZ78855.1"/>
    <property type="molecule type" value="Genomic_DNA"/>
</dbReference>
<evidence type="ECO:0000313" key="10">
    <source>
        <dbReference type="Proteomes" id="UP000501602"/>
    </source>
</evidence>
<keyword evidence="2" id="KW-0645">Protease</keyword>
<evidence type="ECO:0000256" key="7">
    <source>
        <dbReference type="SAM" id="SignalP"/>
    </source>
</evidence>
<evidence type="ECO:0000256" key="5">
    <source>
        <dbReference type="ARBA" id="ARBA00022801"/>
    </source>
</evidence>
<evidence type="ECO:0000256" key="2">
    <source>
        <dbReference type="ARBA" id="ARBA00022670"/>
    </source>
</evidence>
<evidence type="ECO:0000256" key="4">
    <source>
        <dbReference type="ARBA" id="ARBA00022729"/>
    </source>
</evidence>
<feature type="signal peptide" evidence="7">
    <location>
        <begin position="1"/>
        <end position="22"/>
    </location>
</feature>
<evidence type="ECO:0000256" key="1">
    <source>
        <dbReference type="ARBA" id="ARBA00022438"/>
    </source>
</evidence>
<evidence type="ECO:0000313" key="9">
    <source>
        <dbReference type="EMBL" id="QIZ78855.1"/>
    </source>
</evidence>
<gene>
    <name evidence="9" type="ORF">HER31_08655</name>
</gene>
<name>A0A6H1UIB8_9GAMM</name>
<keyword evidence="1" id="KW-0031">Aminopeptidase</keyword>
<dbReference type="GO" id="GO:0004177">
    <property type="term" value="F:aminopeptidase activity"/>
    <property type="evidence" value="ECO:0007669"/>
    <property type="project" value="UniProtKB-KW"/>
</dbReference>
<dbReference type="PROSITE" id="PS51257">
    <property type="entry name" value="PROKAR_LIPOPROTEIN"/>
    <property type="match status" value="1"/>
</dbReference>
<dbReference type="CDD" id="cd05660">
    <property type="entry name" value="M28_like_PA"/>
    <property type="match status" value="1"/>
</dbReference>
<dbReference type="Proteomes" id="UP000501602">
    <property type="component" value="Chromosome"/>
</dbReference>
<keyword evidence="5" id="KW-0378">Hydrolase</keyword>
<dbReference type="InterPro" id="IPR007484">
    <property type="entry name" value="Peptidase_M28"/>
</dbReference>
<dbReference type="Gene3D" id="3.40.630.10">
    <property type="entry name" value="Zn peptidases"/>
    <property type="match status" value="1"/>
</dbReference>
<proteinExistence type="predicted"/>
<dbReference type="InterPro" id="IPR046450">
    <property type="entry name" value="PA_dom_sf"/>
</dbReference>
<dbReference type="PANTHER" id="PTHR12147">
    <property type="entry name" value="METALLOPEPTIDASE M28 FAMILY MEMBER"/>
    <property type="match status" value="1"/>
</dbReference>
<dbReference type="GO" id="GO:0046872">
    <property type="term" value="F:metal ion binding"/>
    <property type="evidence" value="ECO:0007669"/>
    <property type="project" value="UniProtKB-KW"/>
</dbReference>
<keyword evidence="6" id="KW-0862">Zinc</keyword>
<sequence length="531" mass="58039">MRNLIGLTAITLLAACSGTSTVDSVTTVAFDEDRIRADIKELSSDEYLGRMPTTTGETLTLAYLTAQFKQMGLKPANGDSYLQAVPMQRFTTTDAALTLGQRHLDYPQQMVLNSYKDQQHVAIENSDIVFVGYGINAPEYQWNDYANLNVRGKTVVMLVNDPGFATQDPNSFKGGTMTYYGRWDYKFAEAGRQGAAAALIVHDTKPASYPWSVVKNSWTGAKLDLANSQDPHPPLEGWISLEVAKSLFTDAGLDFEQLSQQATVKPTQISLGLSASANIHQTIDTATSYNVAATLPGSSNHSEQVLYTGHWDHIGAHGDDIYNGAMDNASGIAAMLEIARQFSRGPQPQRSVTFLAVTGEEQGLLGSRYYAANPLYPLQDTVGLFNIDSTNVFGKTKDYAVVGLGHSQLERYVVAAATAQGRSVTAESNPAAGSYFRSDHFSFVQKGVPAIYAKGGSIAWDESTATYRKQMQQEMKGCYHNPCDTYRSNWDLSGTLQDMQVYFNAGNALANSNERPGFHPSSEFHRLRPAQ</sequence>
<dbReference type="Gene3D" id="3.50.30.30">
    <property type="match status" value="1"/>
</dbReference>
<keyword evidence="10" id="KW-1185">Reference proteome</keyword>
<evidence type="ECO:0000259" key="8">
    <source>
        <dbReference type="Pfam" id="PF04389"/>
    </source>
</evidence>
<organism evidence="9 10">
    <name type="scientific">Ferrimonas lipolytica</name>
    <dbReference type="NCBI Taxonomy" id="2724191"/>
    <lineage>
        <taxon>Bacteria</taxon>
        <taxon>Pseudomonadati</taxon>
        <taxon>Pseudomonadota</taxon>
        <taxon>Gammaproteobacteria</taxon>
        <taxon>Alteromonadales</taxon>
        <taxon>Ferrimonadaceae</taxon>
        <taxon>Ferrimonas</taxon>
    </lineage>
</organism>
<dbReference type="SUPFAM" id="SSF53187">
    <property type="entry name" value="Zn-dependent exopeptidases"/>
    <property type="match status" value="1"/>
</dbReference>
<dbReference type="AlphaFoldDB" id="A0A6H1UIB8"/>
<evidence type="ECO:0000256" key="6">
    <source>
        <dbReference type="ARBA" id="ARBA00022833"/>
    </source>
</evidence>
<accession>A0A6H1UIB8</accession>
<keyword evidence="4 7" id="KW-0732">Signal</keyword>